<dbReference type="Proteomes" id="UP000094527">
    <property type="component" value="Unassembled WGS sequence"/>
</dbReference>
<evidence type="ECO:0000313" key="2">
    <source>
        <dbReference type="EMBL" id="ODN04079.1"/>
    </source>
</evidence>
<dbReference type="AlphaFoldDB" id="A0A1D2NFP1"/>
<evidence type="ECO:0000313" key="3">
    <source>
        <dbReference type="Proteomes" id="UP000094527"/>
    </source>
</evidence>
<reference evidence="2 3" key="1">
    <citation type="journal article" date="2016" name="Genome Biol. Evol.">
        <title>Gene Family Evolution Reflects Adaptation to Soil Environmental Stressors in the Genome of the Collembolan Orchesella cincta.</title>
        <authorList>
            <person name="Faddeeva-Vakhrusheva A."/>
            <person name="Derks M.F."/>
            <person name="Anvar S.Y."/>
            <person name="Agamennone V."/>
            <person name="Suring W."/>
            <person name="Smit S."/>
            <person name="van Straalen N.M."/>
            <person name="Roelofs D."/>
        </authorList>
    </citation>
    <scope>NUCLEOTIDE SEQUENCE [LARGE SCALE GENOMIC DNA]</scope>
    <source>
        <tissue evidence="2">Mixed pool</tissue>
    </source>
</reference>
<protein>
    <submittedName>
        <fullName evidence="2">Uncharacterized protein</fullName>
    </submittedName>
</protein>
<keyword evidence="1" id="KW-0812">Transmembrane</keyword>
<keyword evidence="1" id="KW-0472">Membrane</keyword>
<organism evidence="2 3">
    <name type="scientific">Orchesella cincta</name>
    <name type="common">Springtail</name>
    <name type="synonym">Podura cincta</name>
    <dbReference type="NCBI Taxonomy" id="48709"/>
    <lineage>
        <taxon>Eukaryota</taxon>
        <taxon>Metazoa</taxon>
        <taxon>Ecdysozoa</taxon>
        <taxon>Arthropoda</taxon>
        <taxon>Hexapoda</taxon>
        <taxon>Collembola</taxon>
        <taxon>Entomobryomorpha</taxon>
        <taxon>Entomobryoidea</taxon>
        <taxon>Orchesellidae</taxon>
        <taxon>Orchesellinae</taxon>
        <taxon>Orchesella</taxon>
    </lineage>
</organism>
<name>A0A1D2NFP1_ORCCI</name>
<comment type="caution">
    <text evidence="2">The sequence shown here is derived from an EMBL/GenBank/DDBJ whole genome shotgun (WGS) entry which is preliminary data.</text>
</comment>
<accession>A0A1D2NFP1</accession>
<evidence type="ECO:0000256" key="1">
    <source>
        <dbReference type="SAM" id="Phobius"/>
    </source>
</evidence>
<feature type="transmembrane region" description="Helical" evidence="1">
    <location>
        <begin position="155"/>
        <end position="174"/>
    </location>
</feature>
<dbReference type="EMBL" id="LJIJ01000056">
    <property type="protein sequence ID" value="ODN04079.1"/>
    <property type="molecule type" value="Genomic_DNA"/>
</dbReference>
<keyword evidence="3" id="KW-1185">Reference proteome</keyword>
<proteinExistence type="predicted"/>
<keyword evidence="1" id="KW-1133">Transmembrane helix</keyword>
<gene>
    <name evidence="2" type="ORF">Ocin01_02615</name>
</gene>
<sequence>MRKTECLSKHRKWDANTPCQYIINATHFSECSQLKNLNTTEELGSRSPTGILTCVNFPSHFTAVEIWVEGEHISTVLSFEAAESILIKDELTITASVWQHIVTEKDYTNLSKFWANFYFGDCLFRRCWRDLWNVLPEDLLRNFVFQDGDNGSFRWGFFLPVVLLCFVLIVRANLINSTDAEF</sequence>